<organism evidence="1">
    <name type="scientific">marine sediment metagenome</name>
    <dbReference type="NCBI Taxonomy" id="412755"/>
    <lineage>
        <taxon>unclassified sequences</taxon>
        <taxon>metagenomes</taxon>
        <taxon>ecological metagenomes</taxon>
    </lineage>
</organism>
<evidence type="ECO:0000313" key="1">
    <source>
        <dbReference type="EMBL" id="GAH29072.1"/>
    </source>
</evidence>
<name>X1E917_9ZZZZ</name>
<feature type="non-terminal residue" evidence="1">
    <location>
        <position position="31"/>
    </location>
</feature>
<protein>
    <submittedName>
        <fullName evidence="1">Uncharacterized protein</fullName>
    </submittedName>
</protein>
<dbReference type="EMBL" id="BARU01003938">
    <property type="protein sequence ID" value="GAH29072.1"/>
    <property type="molecule type" value="Genomic_DNA"/>
</dbReference>
<accession>X1E917</accession>
<comment type="caution">
    <text evidence="1">The sequence shown here is derived from an EMBL/GenBank/DDBJ whole genome shotgun (WGS) entry which is preliminary data.</text>
</comment>
<sequence length="31" mass="3443">MPYNIITGRNAADKKAFADRGLIFLGKGYIK</sequence>
<gene>
    <name evidence="1" type="ORF">S03H2_08193</name>
</gene>
<proteinExistence type="predicted"/>
<reference evidence="1" key="1">
    <citation type="journal article" date="2014" name="Front. Microbiol.">
        <title>High frequency of phylogenetically diverse reductive dehalogenase-homologous genes in deep subseafloor sedimentary metagenomes.</title>
        <authorList>
            <person name="Kawai M."/>
            <person name="Futagami T."/>
            <person name="Toyoda A."/>
            <person name="Takaki Y."/>
            <person name="Nishi S."/>
            <person name="Hori S."/>
            <person name="Arai W."/>
            <person name="Tsubouchi T."/>
            <person name="Morono Y."/>
            <person name="Uchiyama I."/>
            <person name="Ito T."/>
            <person name="Fujiyama A."/>
            <person name="Inagaki F."/>
            <person name="Takami H."/>
        </authorList>
    </citation>
    <scope>NUCLEOTIDE SEQUENCE</scope>
    <source>
        <strain evidence="1">Expedition CK06-06</strain>
    </source>
</reference>
<dbReference type="AlphaFoldDB" id="X1E917"/>